<dbReference type="Proteomes" id="UP000255467">
    <property type="component" value="Unassembled WGS sequence"/>
</dbReference>
<organism evidence="3 4">
    <name type="scientific">Nocardia otitidiscaviarum</name>
    <dbReference type="NCBI Taxonomy" id="1823"/>
    <lineage>
        <taxon>Bacteria</taxon>
        <taxon>Bacillati</taxon>
        <taxon>Actinomycetota</taxon>
        <taxon>Actinomycetes</taxon>
        <taxon>Mycobacteriales</taxon>
        <taxon>Nocardiaceae</taxon>
        <taxon>Nocardia</taxon>
    </lineage>
</organism>
<proteinExistence type="predicted"/>
<keyword evidence="1" id="KW-0472">Membrane</keyword>
<sequence length="83" mass="8458">MALVSITVVLMAMVGVFGGITLLGAGHRRAGRRILLLLPLSFLIHVIIRSAQGEWAAAAAGGAGLVVAAVAAWVVIPKLAVPH</sequence>
<keyword evidence="1" id="KW-0812">Transmembrane</keyword>
<keyword evidence="1" id="KW-1133">Transmembrane helix</keyword>
<accession>A0A379JMF5</accession>
<feature type="transmembrane region" description="Helical" evidence="1">
    <location>
        <begin position="34"/>
        <end position="51"/>
    </location>
</feature>
<evidence type="ECO:0000313" key="4">
    <source>
        <dbReference type="Proteomes" id="UP000255467"/>
    </source>
</evidence>
<evidence type="ECO:0000256" key="1">
    <source>
        <dbReference type="SAM" id="Phobius"/>
    </source>
</evidence>
<gene>
    <name evidence="2" type="ORF">NCTC1934_06868</name>
    <name evidence="3" type="ORF">NCTC1934_06964</name>
</gene>
<dbReference type="EMBL" id="UGRY01000008">
    <property type="protein sequence ID" value="SUD49514.1"/>
    <property type="molecule type" value="Genomic_DNA"/>
</dbReference>
<name>A0A379JMF5_9NOCA</name>
<evidence type="ECO:0000313" key="2">
    <source>
        <dbReference type="EMBL" id="SUD49514.1"/>
    </source>
</evidence>
<reference evidence="3 4" key="1">
    <citation type="submission" date="2018-06" db="EMBL/GenBank/DDBJ databases">
        <authorList>
            <consortium name="Pathogen Informatics"/>
            <person name="Doyle S."/>
        </authorList>
    </citation>
    <scope>NUCLEOTIDE SEQUENCE [LARGE SCALE GENOMIC DNA]</scope>
    <source>
        <strain evidence="3 4">NCTC1934</strain>
    </source>
</reference>
<evidence type="ECO:0000313" key="3">
    <source>
        <dbReference type="EMBL" id="SUD49610.1"/>
    </source>
</evidence>
<feature type="transmembrane region" description="Helical" evidence="1">
    <location>
        <begin position="57"/>
        <end position="76"/>
    </location>
</feature>
<dbReference type="RefSeq" id="WP_039819071.1">
    <property type="nucleotide sequence ID" value="NZ_UGRY01000008.1"/>
</dbReference>
<feature type="transmembrane region" description="Helical" evidence="1">
    <location>
        <begin position="6"/>
        <end position="25"/>
    </location>
</feature>
<dbReference type="EMBL" id="UGRY01000008">
    <property type="protein sequence ID" value="SUD49610.1"/>
    <property type="molecule type" value="Genomic_DNA"/>
</dbReference>
<keyword evidence="4" id="KW-1185">Reference proteome</keyword>
<dbReference type="AlphaFoldDB" id="A0A379JMF5"/>
<protein>
    <submittedName>
        <fullName evidence="3">Uncharacterized protein</fullName>
    </submittedName>
</protein>